<dbReference type="InterPro" id="IPR023155">
    <property type="entry name" value="Cyt_c-552/4"/>
</dbReference>
<dbReference type="PANTHER" id="PTHR35038:SF8">
    <property type="entry name" value="C-TYPE POLYHEME CYTOCHROME OMCC"/>
    <property type="match status" value="1"/>
</dbReference>
<dbReference type="OrthoDB" id="234670at2"/>
<dbReference type="InterPro" id="IPR051829">
    <property type="entry name" value="Multiheme_Cytochr_ET"/>
</dbReference>
<dbReference type="InterPro" id="IPR036280">
    <property type="entry name" value="Multihaem_cyt_sf"/>
</dbReference>
<dbReference type="SMART" id="SM00028">
    <property type="entry name" value="TPR"/>
    <property type="match status" value="1"/>
</dbReference>
<dbReference type="InterPro" id="IPR011990">
    <property type="entry name" value="TPR-like_helical_dom_sf"/>
</dbReference>
<evidence type="ECO:0000256" key="1">
    <source>
        <dbReference type="ARBA" id="ARBA00022729"/>
    </source>
</evidence>
<evidence type="ECO:0000256" key="3">
    <source>
        <dbReference type="SAM" id="MobiDB-lite"/>
    </source>
</evidence>
<evidence type="ECO:0000256" key="2">
    <source>
        <dbReference type="PROSITE-ProRule" id="PRU00339"/>
    </source>
</evidence>
<feature type="domain" description="Cytochrome c-552/4" evidence="4">
    <location>
        <begin position="98"/>
        <end position="124"/>
    </location>
</feature>
<feature type="region of interest" description="Disordered" evidence="3">
    <location>
        <begin position="41"/>
        <end position="70"/>
    </location>
</feature>
<dbReference type="InterPro" id="IPR019734">
    <property type="entry name" value="TPR_rpt"/>
</dbReference>
<evidence type="ECO:0000313" key="5">
    <source>
        <dbReference type="EMBL" id="TWU37067.1"/>
    </source>
</evidence>
<dbReference type="Gene3D" id="1.25.40.10">
    <property type="entry name" value="Tetratricopeptide repeat domain"/>
    <property type="match status" value="1"/>
</dbReference>
<feature type="region of interest" description="Disordered" evidence="3">
    <location>
        <begin position="454"/>
        <end position="484"/>
    </location>
</feature>
<dbReference type="EMBL" id="SJPV01000005">
    <property type="protein sequence ID" value="TWU37067.1"/>
    <property type="molecule type" value="Genomic_DNA"/>
</dbReference>
<dbReference type="PROSITE" id="PS50005">
    <property type="entry name" value="TPR"/>
    <property type="match status" value="1"/>
</dbReference>
<keyword evidence="1" id="KW-0732">Signal</keyword>
<comment type="caution">
    <text evidence="5">The sequence shown here is derived from an EMBL/GenBank/DDBJ whole genome shotgun (WGS) entry which is preliminary data.</text>
</comment>
<dbReference type="SUPFAM" id="SSF48695">
    <property type="entry name" value="Multiheme cytochromes"/>
    <property type="match status" value="1"/>
</dbReference>
<accession>A0A5C6DMJ0</accession>
<dbReference type="PANTHER" id="PTHR35038">
    <property type="entry name" value="DISSIMILATORY SULFITE REDUCTASE SIRA"/>
    <property type="match status" value="1"/>
</dbReference>
<keyword evidence="2" id="KW-0802">TPR repeat</keyword>
<organism evidence="5 6">
    <name type="scientific">Novipirellula artificiosorum</name>
    <dbReference type="NCBI Taxonomy" id="2528016"/>
    <lineage>
        <taxon>Bacteria</taxon>
        <taxon>Pseudomonadati</taxon>
        <taxon>Planctomycetota</taxon>
        <taxon>Planctomycetia</taxon>
        <taxon>Pirellulales</taxon>
        <taxon>Pirellulaceae</taxon>
        <taxon>Novipirellula</taxon>
    </lineage>
</organism>
<proteinExistence type="predicted"/>
<dbReference type="Gene3D" id="1.10.1130.10">
    <property type="entry name" value="Flavocytochrome C3, Chain A"/>
    <property type="match status" value="1"/>
</dbReference>
<name>A0A5C6DMJ0_9BACT</name>
<dbReference type="Pfam" id="PF13435">
    <property type="entry name" value="Cytochrome_C554"/>
    <property type="match status" value="2"/>
</dbReference>
<evidence type="ECO:0000259" key="4">
    <source>
        <dbReference type="Pfam" id="PF13435"/>
    </source>
</evidence>
<gene>
    <name evidence="5" type="ORF">Poly41_31930</name>
</gene>
<feature type="domain" description="Cytochrome c-552/4" evidence="4">
    <location>
        <begin position="237"/>
        <end position="273"/>
    </location>
</feature>
<dbReference type="SUPFAM" id="SSF48452">
    <property type="entry name" value="TPR-like"/>
    <property type="match status" value="1"/>
</dbReference>
<feature type="repeat" description="TPR" evidence="2">
    <location>
        <begin position="606"/>
        <end position="639"/>
    </location>
</feature>
<protein>
    <submittedName>
        <fullName evidence="5">Doubled CXXCH motif</fullName>
    </submittedName>
</protein>
<reference evidence="5 6" key="1">
    <citation type="submission" date="2019-02" db="EMBL/GenBank/DDBJ databases">
        <title>Deep-cultivation of Planctomycetes and their phenomic and genomic characterization uncovers novel biology.</title>
        <authorList>
            <person name="Wiegand S."/>
            <person name="Jogler M."/>
            <person name="Boedeker C."/>
            <person name="Pinto D."/>
            <person name="Vollmers J."/>
            <person name="Rivas-Marin E."/>
            <person name="Kohn T."/>
            <person name="Peeters S.H."/>
            <person name="Heuer A."/>
            <person name="Rast P."/>
            <person name="Oberbeckmann S."/>
            <person name="Bunk B."/>
            <person name="Jeske O."/>
            <person name="Meyerdierks A."/>
            <person name="Storesund J.E."/>
            <person name="Kallscheuer N."/>
            <person name="Luecker S."/>
            <person name="Lage O.M."/>
            <person name="Pohl T."/>
            <person name="Merkel B.J."/>
            <person name="Hornburger P."/>
            <person name="Mueller R.-W."/>
            <person name="Bruemmer F."/>
            <person name="Labrenz M."/>
            <person name="Spormann A.M."/>
            <person name="Op Den Camp H."/>
            <person name="Overmann J."/>
            <person name="Amann R."/>
            <person name="Jetten M.S.M."/>
            <person name="Mascher T."/>
            <person name="Medema M.H."/>
            <person name="Devos D.P."/>
            <person name="Kaster A.-K."/>
            <person name="Ovreas L."/>
            <person name="Rohde M."/>
            <person name="Galperin M.Y."/>
            <person name="Jogler C."/>
        </authorList>
    </citation>
    <scope>NUCLEOTIDE SEQUENCE [LARGE SCALE GENOMIC DNA]</scope>
    <source>
        <strain evidence="5 6">Poly41</strain>
    </source>
</reference>
<keyword evidence="6" id="KW-1185">Reference proteome</keyword>
<dbReference type="Proteomes" id="UP000319143">
    <property type="component" value="Unassembled WGS sequence"/>
</dbReference>
<evidence type="ECO:0000313" key="6">
    <source>
        <dbReference type="Proteomes" id="UP000319143"/>
    </source>
</evidence>
<feature type="compositionally biased region" description="Basic and acidic residues" evidence="3">
    <location>
        <begin position="51"/>
        <end position="60"/>
    </location>
</feature>
<dbReference type="AlphaFoldDB" id="A0A5C6DMJ0"/>
<sequence>MREMGVETKHPMTAKPFVAVLLFAAFGVLLDVAGCSRPAEVPIASAPSSPEKTKSPEKPKSISAQRWDPEPAIAQQPTAEVYATSLPSSAAGYIGTDACAECHAEQYESYQATHHSRSLRLASDAADEVTGAYYHQPSKASYHAVRDGTELKHQEWIHFPTEKDASANLPLGPEAKFLAAELPVKYVMGSGAFAKGYLLSDNGMLLQSPMTWYVAAKSFAMAPRYDVPHHLGMKRMISDGCLYCHAGLAYRENGNEHKLVVTEVAIGCERCHGPGQDHLDWVESDTASDAEDDYRIVQPANLNRQRAEEICAQCHLQGSLFVYAEGKTIWDYRPGERLDATQVSYKVDSSSTKDANFTDHFEQLWQSPCYQQSETLTCITCHDPHHSPTGESAREIHQQNCLSCHDDSACGLDHETRMQRAQNQCVQCHMPKGESAIPHTATTQHRIGIHVDNAAPTAKPSEPKLRRLHNPLDPEAQSTTRRNDALATASWLREGVYEGIPSPELRQKTIDELLKLADSDQRDAAVHEAIARLAKQDAILAKNAGDARQMWNLAEKHAATVLRMQADPTLLRQSSLSVLFDKSYSEGNFSKAVRYGIELAENGRSAVDWYNLGLVFGRLQRFGEAESAFRRSIEIDAGYLSPYRSLFKLYSSTDPALAEQVGRTGMMLETRQQAR</sequence>